<evidence type="ECO:0000313" key="15">
    <source>
        <dbReference type="Proteomes" id="UP000321922"/>
    </source>
</evidence>
<keyword evidence="8 13" id="KW-0472">Membrane</keyword>
<evidence type="ECO:0000256" key="5">
    <source>
        <dbReference type="ARBA" id="ARBA00022448"/>
    </source>
</evidence>
<evidence type="ECO:0000256" key="9">
    <source>
        <dbReference type="ARBA" id="ARBA00023139"/>
    </source>
</evidence>
<comment type="caution">
    <text evidence="14">The sequence shown here is derived from an EMBL/GenBank/DDBJ whole genome shotgun (WGS) entry which is preliminary data.</text>
</comment>
<keyword evidence="7 13" id="KW-0653">Protein transport</keyword>
<evidence type="ECO:0000256" key="3">
    <source>
        <dbReference type="ARBA" id="ARBA00011245"/>
    </source>
</evidence>
<evidence type="ECO:0000256" key="1">
    <source>
        <dbReference type="ARBA" id="ARBA00004459"/>
    </source>
</evidence>
<organism evidence="14 15">
    <name type="scientific">Vibrio sagamiensis NBRC 104589</name>
    <dbReference type="NCBI Taxonomy" id="1219064"/>
    <lineage>
        <taxon>Bacteria</taxon>
        <taxon>Pseudomonadati</taxon>
        <taxon>Pseudomonadota</taxon>
        <taxon>Gammaproteobacteria</taxon>
        <taxon>Vibrionales</taxon>
        <taxon>Vibrionaceae</taxon>
        <taxon>Vibrio</taxon>
    </lineage>
</organism>
<evidence type="ECO:0000256" key="6">
    <source>
        <dbReference type="ARBA" id="ARBA00022729"/>
    </source>
</evidence>
<dbReference type="EMBL" id="BJXJ01000054">
    <property type="protein sequence ID" value="GEM77435.1"/>
    <property type="molecule type" value="Genomic_DNA"/>
</dbReference>
<dbReference type="Gene3D" id="2.50.20.10">
    <property type="entry name" value="Lipoprotein localisation LolA/LolB/LppX"/>
    <property type="match status" value="1"/>
</dbReference>
<dbReference type="Pfam" id="PF03550">
    <property type="entry name" value="LolB"/>
    <property type="match status" value="1"/>
</dbReference>
<evidence type="ECO:0000256" key="11">
    <source>
        <dbReference type="ARBA" id="ARBA00023237"/>
    </source>
</evidence>
<protein>
    <recommendedName>
        <fullName evidence="4 13">Outer-membrane lipoprotein LolB</fullName>
    </recommendedName>
</protein>
<reference evidence="14 15" key="1">
    <citation type="submission" date="2019-07" db="EMBL/GenBank/DDBJ databases">
        <title>Whole genome shotgun sequence of Vibrio sagamiensis NBRC 104589.</title>
        <authorList>
            <person name="Hosoyama A."/>
            <person name="Uohara A."/>
            <person name="Ohji S."/>
            <person name="Ichikawa N."/>
        </authorList>
    </citation>
    <scope>NUCLEOTIDE SEQUENCE [LARGE SCALE GENOMIC DNA]</scope>
    <source>
        <strain evidence="14 15">NBRC 104589</strain>
    </source>
</reference>
<dbReference type="NCBIfam" id="TIGR00548">
    <property type="entry name" value="lolB"/>
    <property type="match status" value="1"/>
</dbReference>
<evidence type="ECO:0000256" key="10">
    <source>
        <dbReference type="ARBA" id="ARBA00023186"/>
    </source>
</evidence>
<evidence type="ECO:0000313" key="14">
    <source>
        <dbReference type="EMBL" id="GEM77435.1"/>
    </source>
</evidence>
<dbReference type="AlphaFoldDB" id="A0A511QJC3"/>
<keyword evidence="15" id="KW-1185">Reference proteome</keyword>
<dbReference type="CDD" id="cd16326">
    <property type="entry name" value="LolB"/>
    <property type="match status" value="1"/>
</dbReference>
<keyword evidence="11 13" id="KW-0998">Cell outer membrane</keyword>
<name>A0A511QJC3_9VIBR</name>
<keyword evidence="6 13" id="KW-0732">Signal</keyword>
<dbReference type="GO" id="GO:0009279">
    <property type="term" value="C:cell outer membrane"/>
    <property type="evidence" value="ECO:0007669"/>
    <property type="project" value="UniProtKB-SubCell"/>
</dbReference>
<dbReference type="InterPro" id="IPR029046">
    <property type="entry name" value="LolA/LolB/LppX"/>
</dbReference>
<dbReference type="GO" id="GO:0044874">
    <property type="term" value="P:lipoprotein localization to outer membrane"/>
    <property type="evidence" value="ECO:0007669"/>
    <property type="project" value="UniProtKB-UniRule"/>
</dbReference>
<gene>
    <name evidence="13 14" type="primary">lolB</name>
    <name evidence="14" type="ORF">VSA01S_35470</name>
</gene>
<dbReference type="InterPro" id="IPR004565">
    <property type="entry name" value="OM_lipoprot_LolB"/>
</dbReference>
<evidence type="ECO:0000256" key="12">
    <source>
        <dbReference type="ARBA" id="ARBA00023288"/>
    </source>
</evidence>
<evidence type="ECO:0000256" key="13">
    <source>
        <dbReference type="HAMAP-Rule" id="MF_00233"/>
    </source>
</evidence>
<keyword evidence="9 13" id="KW-0564">Palmitate</keyword>
<sequence length="213" mass="24453">MEIMTNKSSLMTLRTFFILLFASTLLSGCSSLPESVTNVEWQKHQQELQNIEQYQVSGRLAYISPEQRQSLSFFWKHSPSFSQLTLTFGLGQTALKMTTTPQGTIIETMDDQVLTAKDANQLIHRLTGLHIPVEQMPDWLLGLPTMADSFQLSATHTLLKLDKSINNNEWDILYQRYADINWHQQIIPLPTKLKLRSSDTTIKIEINKWNLNS</sequence>
<comment type="similarity">
    <text evidence="2 13">Belongs to the LolB family.</text>
</comment>
<dbReference type="PROSITE" id="PS51257">
    <property type="entry name" value="PROKAR_LIPOPROTEIN"/>
    <property type="match status" value="1"/>
</dbReference>
<dbReference type="HAMAP" id="MF_00233">
    <property type="entry name" value="LolB"/>
    <property type="match status" value="1"/>
</dbReference>
<comment type="subcellular location">
    <subcellularLocation>
        <location evidence="1 13">Cell outer membrane</location>
        <topology evidence="1 13">Lipid-anchor</topology>
    </subcellularLocation>
</comment>
<evidence type="ECO:0000256" key="4">
    <source>
        <dbReference type="ARBA" id="ARBA00016202"/>
    </source>
</evidence>
<keyword evidence="12 13" id="KW-0449">Lipoprotein</keyword>
<comment type="subunit">
    <text evidence="3 13">Monomer.</text>
</comment>
<accession>A0A511QJC3</accession>
<evidence type="ECO:0000256" key="2">
    <source>
        <dbReference type="ARBA" id="ARBA00009696"/>
    </source>
</evidence>
<dbReference type="GO" id="GO:0015031">
    <property type="term" value="P:protein transport"/>
    <property type="evidence" value="ECO:0007669"/>
    <property type="project" value="UniProtKB-KW"/>
</dbReference>
<dbReference type="SUPFAM" id="SSF89392">
    <property type="entry name" value="Prokaryotic lipoproteins and lipoprotein localization factors"/>
    <property type="match status" value="1"/>
</dbReference>
<evidence type="ECO:0000256" key="8">
    <source>
        <dbReference type="ARBA" id="ARBA00023136"/>
    </source>
</evidence>
<evidence type="ECO:0000256" key="7">
    <source>
        <dbReference type="ARBA" id="ARBA00022927"/>
    </source>
</evidence>
<keyword evidence="5 13" id="KW-0813">Transport</keyword>
<dbReference type="Proteomes" id="UP000321922">
    <property type="component" value="Unassembled WGS sequence"/>
</dbReference>
<keyword evidence="10 13" id="KW-0143">Chaperone</keyword>
<comment type="function">
    <text evidence="13">Plays a critical role in the incorporation of lipoproteins in the outer membrane after they are released by the LolA protein.</text>
</comment>
<proteinExistence type="inferred from homology"/>